<dbReference type="RefSeq" id="XP_046072324.1">
    <property type="nucleotide sequence ID" value="XM_046216178.1"/>
</dbReference>
<evidence type="ECO:0000313" key="13">
    <source>
        <dbReference type="EMBL" id="KAH8697623.1"/>
    </source>
</evidence>
<evidence type="ECO:0000259" key="11">
    <source>
        <dbReference type="Pfam" id="PF03435"/>
    </source>
</evidence>
<dbReference type="InterPro" id="IPR051168">
    <property type="entry name" value="AASS"/>
</dbReference>
<dbReference type="InterPro" id="IPR032095">
    <property type="entry name" value="Sacchrp_dh-like_C"/>
</dbReference>
<evidence type="ECO:0000256" key="1">
    <source>
        <dbReference type="ARBA" id="ARBA00022605"/>
    </source>
</evidence>
<dbReference type="EMBL" id="JAJTJA010000006">
    <property type="protein sequence ID" value="KAH8697623.1"/>
    <property type="molecule type" value="Genomic_DNA"/>
</dbReference>
<dbReference type="FunFam" id="1.10.1870.10:FF:000002">
    <property type="entry name" value="Saccharopine dehydrogenase Lys9"/>
    <property type="match status" value="1"/>
</dbReference>
<dbReference type="FunFam" id="3.40.50.720:FF:000072">
    <property type="entry name" value="Saccharopine dehydrogenase [NADP(+), L-glutamate-forming]"/>
    <property type="match status" value="1"/>
</dbReference>
<evidence type="ECO:0000259" key="12">
    <source>
        <dbReference type="Pfam" id="PF16653"/>
    </source>
</evidence>
<keyword evidence="1" id="KW-0028">Amino-acid biosynthesis</keyword>
<dbReference type="Gene3D" id="3.30.360.10">
    <property type="entry name" value="Dihydrodipicolinate Reductase, domain 2"/>
    <property type="match status" value="1"/>
</dbReference>
<dbReference type="GO" id="GO:0019878">
    <property type="term" value="P:lysine biosynthetic process via aminoadipic acid"/>
    <property type="evidence" value="ECO:0007669"/>
    <property type="project" value="TreeGrafter"/>
</dbReference>
<keyword evidence="4" id="KW-0457">Lysine biosynthesis</keyword>
<evidence type="ECO:0000256" key="6">
    <source>
        <dbReference type="ARBA" id="ARBA00051869"/>
    </source>
</evidence>
<dbReference type="Gene3D" id="1.10.1870.10">
    <property type="entry name" value="Domain 3, Saccharopine reductase"/>
    <property type="match status" value="1"/>
</dbReference>
<evidence type="ECO:0000256" key="5">
    <source>
        <dbReference type="ARBA" id="ARBA00038048"/>
    </source>
</evidence>
<feature type="domain" description="Saccharopine dehydrogenase-like C-terminal" evidence="12">
    <location>
        <begin position="128"/>
        <end position="443"/>
    </location>
</feature>
<sequence>MVKSVAGSKVLLLGSGFVTKPTVDILDQAGVEVTVAARRLEGAQKLAAGGKHTKAISLDVNDAAALDRELEKVDLVISLIPYTYHATVIKGAIRTKKNVVTTSYVSPAMKELEEDAKKAGITVMNEIGLDPGIDHLYAVKTISEVHNEGGKIISFLSYCGGLPSPEDSNNPLGYKFSWSSRGVLLALGNDAKYYKNGAEFSVSGEQLMGEAKPYFIYPGYAFVAYPNRDSTPYRERYNIPEAQTVVRGTLRYQGFPQMIKALVDIGFLNETERDFLKKPIPWREATKQILGATSDKEADLLWAISSKTNFQDNDERDRILTGLRWIGLFSDDAITPRNNILDTLCATLEQKMKYGPTERDMVMLQHKFEIEHKDGSRETRTSTLVEYGDTKGYSAMAKLVGVPCGVAVKMVLDGTISEKGILAPMSMDICAPLIKTLKEEYGIELIEKTL</sequence>
<dbReference type="PANTHER" id="PTHR11133:SF22">
    <property type="entry name" value="ALPHA-AMINOADIPIC SEMIALDEHYDE SYNTHASE, MITOCHONDRIAL"/>
    <property type="match status" value="1"/>
</dbReference>
<reference evidence="13" key="1">
    <citation type="submission" date="2021-12" db="EMBL/GenBank/DDBJ databases">
        <title>Convergent genome expansion in fungi linked to evolution of root-endophyte symbiosis.</title>
        <authorList>
            <consortium name="DOE Joint Genome Institute"/>
            <person name="Ke Y.-H."/>
            <person name="Bonito G."/>
            <person name="Liao H.-L."/>
            <person name="Looney B."/>
            <person name="Rojas-Flechas A."/>
            <person name="Nash J."/>
            <person name="Hameed K."/>
            <person name="Schadt C."/>
            <person name="Martin F."/>
            <person name="Crous P.W."/>
            <person name="Miettinen O."/>
            <person name="Magnuson J.K."/>
            <person name="Labbe J."/>
            <person name="Jacobson D."/>
            <person name="Doktycz M.J."/>
            <person name="Veneault-Fourrey C."/>
            <person name="Kuo A."/>
            <person name="Mondo S."/>
            <person name="Calhoun S."/>
            <person name="Riley R."/>
            <person name="Ohm R."/>
            <person name="LaButti K."/>
            <person name="Andreopoulos B."/>
            <person name="Pangilinan J."/>
            <person name="Nolan M."/>
            <person name="Tritt A."/>
            <person name="Clum A."/>
            <person name="Lipzen A."/>
            <person name="Daum C."/>
            <person name="Barry K."/>
            <person name="Grigoriev I.V."/>
            <person name="Vilgalys R."/>
        </authorList>
    </citation>
    <scope>NUCLEOTIDE SEQUENCE</scope>
    <source>
        <strain evidence="13">PMI_201</strain>
    </source>
</reference>
<organism evidence="13 14">
    <name type="scientific">Talaromyces proteolyticus</name>
    <dbReference type="NCBI Taxonomy" id="1131652"/>
    <lineage>
        <taxon>Eukaryota</taxon>
        <taxon>Fungi</taxon>
        <taxon>Dikarya</taxon>
        <taxon>Ascomycota</taxon>
        <taxon>Pezizomycotina</taxon>
        <taxon>Eurotiomycetes</taxon>
        <taxon>Eurotiomycetidae</taxon>
        <taxon>Eurotiales</taxon>
        <taxon>Trichocomaceae</taxon>
        <taxon>Talaromyces</taxon>
        <taxon>Talaromyces sect. Bacilispori</taxon>
    </lineage>
</organism>
<evidence type="ECO:0000256" key="7">
    <source>
        <dbReference type="ARBA" id="ARBA00060549"/>
    </source>
</evidence>
<evidence type="ECO:0000256" key="3">
    <source>
        <dbReference type="ARBA" id="ARBA00023002"/>
    </source>
</evidence>
<dbReference type="FunFam" id="3.30.360.10:FF:000008">
    <property type="entry name" value="Alpha-aminoadipic semialdehyde synthase, mitochondrial"/>
    <property type="match status" value="1"/>
</dbReference>
<dbReference type="InterPro" id="IPR036291">
    <property type="entry name" value="NAD(P)-bd_dom_sf"/>
</dbReference>
<dbReference type="GeneID" id="70246465"/>
<comment type="catalytic activity">
    <reaction evidence="6">
        <text>L-saccharopine + NADP(+) + H2O = (S)-2-amino-6-oxohexanoate + L-glutamate + NADPH + H(+)</text>
        <dbReference type="Rhea" id="RHEA:10020"/>
        <dbReference type="ChEBI" id="CHEBI:15377"/>
        <dbReference type="ChEBI" id="CHEBI:15378"/>
        <dbReference type="ChEBI" id="CHEBI:29985"/>
        <dbReference type="ChEBI" id="CHEBI:57783"/>
        <dbReference type="ChEBI" id="CHEBI:57951"/>
        <dbReference type="ChEBI" id="CHEBI:58321"/>
        <dbReference type="ChEBI" id="CHEBI:58349"/>
        <dbReference type="EC" id="1.5.1.10"/>
    </reaction>
</comment>
<dbReference type="SUPFAM" id="SSF55347">
    <property type="entry name" value="Glyceraldehyde-3-phosphate dehydrogenase-like, C-terminal domain"/>
    <property type="match status" value="1"/>
</dbReference>
<dbReference type="GO" id="GO:0004755">
    <property type="term" value="F:saccharopine dehydrogenase (NADP+, L-glutamate-forming) activity"/>
    <property type="evidence" value="ECO:0007669"/>
    <property type="project" value="UniProtKB-EC"/>
</dbReference>
<gene>
    <name evidence="13" type="ORF">BGW36DRAFT_379072</name>
</gene>
<evidence type="ECO:0000256" key="10">
    <source>
        <dbReference type="ARBA" id="ARBA00083134"/>
    </source>
</evidence>
<dbReference type="InterPro" id="IPR005097">
    <property type="entry name" value="Sacchrp_dh_NADP-bd"/>
</dbReference>
<dbReference type="EC" id="1.5.1.10" evidence="8"/>
<comment type="similarity">
    <text evidence="5">Belongs to the saccharopine dehydrogenase family.</text>
</comment>
<keyword evidence="14" id="KW-1185">Reference proteome</keyword>
<evidence type="ECO:0000256" key="2">
    <source>
        <dbReference type="ARBA" id="ARBA00022857"/>
    </source>
</evidence>
<dbReference type="Proteomes" id="UP001201262">
    <property type="component" value="Unassembled WGS sequence"/>
</dbReference>
<comment type="caution">
    <text evidence="13">The sequence shown here is derived from an EMBL/GenBank/DDBJ whole genome shotgun (WGS) entry which is preliminary data.</text>
</comment>
<keyword evidence="2" id="KW-0521">NADP</keyword>
<keyword evidence="3" id="KW-0560">Oxidoreductase</keyword>
<comment type="pathway">
    <text evidence="7">Amino-acid biosynthesis; L-lysine biosynthesis via AAA pathway; L-lysine from L-alpha-aminoadipate (fungal route): step 2/3.</text>
</comment>
<dbReference type="PANTHER" id="PTHR11133">
    <property type="entry name" value="SACCHAROPINE DEHYDROGENASE"/>
    <property type="match status" value="1"/>
</dbReference>
<evidence type="ECO:0000313" key="14">
    <source>
        <dbReference type="Proteomes" id="UP001201262"/>
    </source>
</evidence>
<dbReference type="Pfam" id="PF03435">
    <property type="entry name" value="Sacchrp_dh_NADP"/>
    <property type="match status" value="1"/>
</dbReference>
<protein>
    <recommendedName>
        <fullName evidence="9">Saccharopine dehydrogenase [NADP(+), L-glutamate-forming]</fullName>
        <ecNumber evidence="8">1.5.1.10</ecNumber>
    </recommendedName>
    <alternativeName>
        <fullName evidence="10">Saccharopine reductase</fullName>
    </alternativeName>
</protein>
<accession>A0AAD4Q0V6</accession>
<evidence type="ECO:0000256" key="4">
    <source>
        <dbReference type="ARBA" id="ARBA00023154"/>
    </source>
</evidence>
<dbReference type="Gene3D" id="3.40.50.720">
    <property type="entry name" value="NAD(P)-binding Rossmann-like Domain"/>
    <property type="match status" value="1"/>
</dbReference>
<evidence type="ECO:0000256" key="9">
    <source>
        <dbReference type="ARBA" id="ARBA00067598"/>
    </source>
</evidence>
<evidence type="ECO:0000256" key="8">
    <source>
        <dbReference type="ARBA" id="ARBA00066976"/>
    </source>
</evidence>
<dbReference type="AlphaFoldDB" id="A0AAD4Q0V6"/>
<proteinExistence type="inferred from homology"/>
<name>A0AAD4Q0V6_9EURO</name>
<dbReference type="Pfam" id="PF16653">
    <property type="entry name" value="Sacchrp_dh_C"/>
    <property type="match status" value="1"/>
</dbReference>
<dbReference type="SUPFAM" id="SSF51735">
    <property type="entry name" value="NAD(P)-binding Rossmann-fold domains"/>
    <property type="match status" value="1"/>
</dbReference>
<feature type="domain" description="Saccharopine dehydrogenase NADP binding" evidence="11">
    <location>
        <begin position="10"/>
        <end position="124"/>
    </location>
</feature>
<dbReference type="GO" id="GO:0005737">
    <property type="term" value="C:cytoplasm"/>
    <property type="evidence" value="ECO:0007669"/>
    <property type="project" value="TreeGrafter"/>
</dbReference>